<evidence type="ECO:0000256" key="8">
    <source>
        <dbReference type="ARBA" id="ARBA00022989"/>
    </source>
</evidence>
<keyword evidence="8 12" id="KW-1133">Transmembrane helix</keyword>
<accession>A0AA40EV56</accession>
<dbReference type="EMBL" id="JAUKUD010000004">
    <property type="protein sequence ID" value="KAK0746138.1"/>
    <property type="molecule type" value="Genomic_DNA"/>
</dbReference>
<sequence>MAWNVFRIAADLCHITAKCVLIFSIHKNRSAEGVSLITQVFYTAVFVTRYTDLFSETWPWNYFFKVFYLLSSFYTLGIMRFIYPRTREREVAWKLGGVILLGCLILSPIVMMIFSEDWYFREWLWTFSQVLESVCVLPQLLLLRQTTVPTVITSFYIVFLGSYRALYLLNWTFRLLDTNDKHPNPVSVIFGIIQTALYVDFAWVYWTRQRVKLRNGGVVDADDMRRGWLLSRIFGNKRFAQDADAGDEESAPTYNDHQASSRARVNNGGGARGGASRSKWGSRGISVSADEGLLEGDRQGFQDEGVTDVVDPDAKMQDPDELARALDDDDDDDDLLDDSDEDAPPPPVSKKAHAATRGEPSGVRNGDEWNDD</sequence>
<evidence type="ECO:0000256" key="6">
    <source>
        <dbReference type="ARBA" id="ARBA00022892"/>
    </source>
</evidence>
<protein>
    <submittedName>
        <fullName evidence="13">ER lumen protein retaining receptor-domain-containing protein</fullName>
    </submittedName>
</protein>
<evidence type="ECO:0000256" key="3">
    <source>
        <dbReference type="ARBA" id="ARBA00022448"/>
    </source>
</evidence>
<dbReference type="InterPro" id="IPR000133">
    <property type="entry name" value="ER_ret_rcpt"/>
</dbReference>
<feature type="transmembrane region" description="Helical" evidence="12">
    <location>
        <begin position="62"/>
        <end position="83"/>
    </location>
</feature>
<evidence type="ECO:0000313" key="14">
    <source>
        <dbReference type="Proteomes" id="UP001172155"/>
    </source>
</evidence>
<organism evidence="13 14">
    <name type="scientific">Schizothecium vesticola</name>
    <dbReference type="NCBI Taxonomy" id="314040"/>
    <lineage>
        <taxon>Eukaryota</taxon>
        <taxon>Fungi</taxon>
        <taxon>Dikarya</taxon>
        <taxon>Ascomycota</taxon>
        <taxon>Pezizomycotina</taxon>
        <taxon>Sordariomycetes</taxon>
        <taxon>Sordariomycetidae</taxon>
        <taxon>Sordariales</taxon>
        <taxon>Schizotheciaceae</taxon>
        <taxon>Schizothecium</taxon>
    </lineage>
</organism>
<feature type="compositionally biased region" description="Low complexity" evidence="11">
    <location>
        <begin position="274"/>
        <end position="284"/>
    </location>
</feature>
<dbReference type="Pfam" id="PF00810">
    <property type="entry name" value="ER_lumen_recept"/>
    <property type="match status" value="1"/>
</dbReference>
<comment type="similarity">
    <text evidence="2">Belongs to the ERD2 family.</text>
</comment>
<keyword evidence="4 12" id="KW-0812">Transmembrane</keyword>
<feature type="transmembrane region" description="Helical" evidence="12">
    <location>
        <begin position="33"/>
        <end position="50"/>
    </location>
</feature>
<feature type="transmembrane region" description="Helical" evidence="12">
    <location>
        <begin position="185"/>
        <end position="206"/>
    </location>
</feature>
<dbReference type="GO" id="GO:0016192">
    <property type="term" value="P:vesicle-mediated transport"/>
    <property type="evidence" value="ECO:0007669"/>
    <property type="project" value="UniProtKB-KW"/>
</dbReference>
<evidence type="ECO:0000313" key="13">
    <source>
        <dbReference type="EMBL" id="KAK0746138.1"/>
    </source>
</evidence>
<evidence type="ECO:0000256" key="7">
    <source>
        <dbReference type="ARBA" id="ARBA00022927"/>
    </source>
</evidence>
<keyword evidence="9 12" id="KW-0472">Membrane</keyword>
<evidence type="ECO:0000256" key="11">
    <source>
        <dbReference type="SAM" id="MobiDB-lite"/>
    </source>
</evidence>
<keyword evidence="14" id="KW-1185">Reference proteome</keyword>
<feature type="region of interest" description="Disordered" evidence="11">
    <location>
        <begin position="244"/>
        <end position="372"/>
    </location>
</feature>
<feature type="transmembrane region" description="Helical" evidence="12">
    <location>
        <begin position="155"/>
        <end position="173"/>
    </location>
</feature>
<proteinExistence type="inferred from homology"/>
<dbReference type="PRINTS" id="PR00660">
    <property type="entry name" value="ERLUMENR"/>
</dbReference>
<evidence type="ECO:0000256" key="9">
    <source>
        <dbReference type="ARBA" id="ARBA00023136"/>
    </source>
</evidence>
<reference evidence="13" key="1">
    <citation type="submission" date="2023-06" db="EMBL/GenBank/DDBJ databases">
        <title>Genome-scale phylogeny and comparative genomics of the fungal order Sordariales.</title>
        <authorList>
            <consortium name="Lawrence Berkeley National Laboratory"/>
            <person name="Hensen N."/>
            <person name="Bonometti L."/>
            <person name="Westerberg I."/>
            <person name="Brannstrom I.O."/>
            <person name="Guillou S."/>
            <person name="Cros-Aarteil S."/>
            <person name="Calhoun S."/>
            <person name="Haridas S."/>
            <person name="Kuo A."/>
            <person name="Mondo S."/>
            <person name="Pangilinan J."/>
            <person name="Riley R."/>
            <person name="LaButti K."/>
            <person name="Andreopoulos B."/>
            <person name="Lipzen A."/>
            <person name="Chen C."/>
            <person name="Yanf M."/>
            <person name="Daum C."/>
            <person name="Ng V."/>
            <person name="Clum A."/>
            <person name="Steindorff A."/>
            <person name="Ohm R."/>
            <person name="Martin F."/>
            <person name="Silar P."/>
            <person name="Natvig D."/>
            <person name="Lalanne C."/>
            <person name="Gautier V."/>
            <person name="Ament-velasquez S.L."/>
            <person name="Kruys A."/>
            <person name="Hutchinson M.I."/>
            <person name="Powell A.J."/>
            <person name="Barry K."/>
            <person name="Miller A.N."/>
            <person name="Grigoriev I.V."/>
            <person name="Debuchy R."/>
            <person name="Gladieux P."/>
            <person name="Thoren M.H."/>
            <person name="Johannesson H."/>
        </authorList>
    </citation>
    <scope>NUCLEOTIDE SEQUENCE</scope>
    <source>
        <strain evidence="13">SMH3187-1</strain>
    </source>
</reference>
<dbReference type="GO" id="GO:0046923">
    <property type="term" value="F:ER retention sequence binding"/>
    <property type="evidence" value="ECO:0007669"/>
    <property type="project" value="InterPro"/>
</dbReference>
<evidence type="ECO:0000256" key="5">
    <source>
        <dbReference type="ARBA" id="ARBA00022824"/>
    </source>
</evidence>
<dbReference type="GO" id="GO:0015031">
    <property type="term" value="P:protein transport"/>
    <property type="evidence" value="ECO:0007669"/>
    <property type="project" value="UniProtKB-KW"/>
</dbReference>
<gene>
    <name evidence="13" type="ORF">B0T18DRAFT_429153</name>
</gene>
<keyword evidence="10 13" id="KW-0675">Receptor</keyword>
<feature type="compositionally biased region" description="Acidic residues" evidence="11">
    <location>
        <begin position="327"/>
        <end position="343"/>
    </location>
</feature>
<evidence type="ECO:0000256" key="10">
    <source>
        <dbReference type="ARBA" id="ARBA00023170"/>
    </source>
</evidence>
<evidence type="ECO:0000256" key="4">
    <source>
        <dbReference type="ARBA" id="ARBA00022692"/>
    </source>
</evidence>
<name>A0AA40EV56_9PEZI</name>
<dbReference type="Proteomes" id="UP001172155">
    <property type="component" value="Unassembled WGS sequence"/>
</dbReference>
<keyword evidence="5" id="KW-0256">Endoplasmic reticulum</keyword>
<dbReference type="GO" id="GO:0005789">
    <property type="term" value="C:endoplasmic reticulum membrane"/>
    <property type="evidence" value="ECO:0007669"/>
    <property type="project" value="UniProtKB-SubCell"/>
</dbReference>
<keyword evidence="6" id="KW-0931">ER-Golgi transport</keyword>
<evidence type="ECO:0000256" key="2">
    <source>
        <dbReference type="ARBA" id="ARBA00010120"/>
    </source>
</evidence>
<dbReference type="GO" id="GO:0006621">
    <property type="term" value="P:protein retention in ER lumen"/>
    <property type="evidence" value="ECO:0007669"/>
    <property type="project" value="InterPro"/>
</dbReference>
<evidence type="ECO:0000256" key="12">
    <source>
        <dbReference type="SAM" id="Phobius"/>
    </source>
</evidence>
<evidence type="ECO:0000256" key="1">
    <source>
        <dbReference type="ARBA" id="ARBA00004477"/>
    </source>
</evidence>
<dbReference type="AlphaFoldDB" id="A0AA40EV56"/>
<feature type="compositionally biased region" description="Basic and acidic residues" evidence="11">
    <location>
        <begin position="312"/>
        <end position="326"/>
    </location>
</feature>
<comment type="subcellular location">
    <subcellularLocation>
        <location evidence="1">Endoplasmic reticulum membrane</location>
        <topology evidence="1">Multi-pass membrane protein</topology>
    </subcellularLocation>
</comment>
<keyword evidence="7" id="KW-0653">Protein transport</keyword>
<comment type="caution">
    <text evidence="13">The sequence shown here is derived from an EMBL/GenBank/DDBJ whole genome shotgun (WGS) entry which is preliminary data.</text>
</comment>
<keyword evidence="3" id="KW-0813">Transport</keyword>
<feature type="transmembrane region" description="Helical" evidence="12">
    <location>
        <begin position="95"/>
        <end position="114"/>
    </location>
</feature>
<dbReference type="PANTHER" id="PTHR10585">
    <property type="entry name" value="ER LUMEN PROTEIN RETAINING RECEPTOR"/>
    <property type="match status" value="1"/>
</dbReference>